<dbReference type="CDD" id="cd04301">
    <property type="entry name" value="NAT_SF"/>
    <property type="match status" value="1"/>
</dbReference>
<evidence type="ECO:0000313" key="2">
    <source>
        <dbReference type="EMBL" id="MFD2215979.1"/>
    </source>
</evidence>
<dbReference type="EMBL" id="JBHUIK010000005">
    <property type="protein sequence ID" value="MFD2215979.1"/>
    <property type="molecule type" value="Genomic_DNA"/>
</dbReference>
<feature type="domain" description="N-acetyltransferase" evidence="1">
    <location>
        <begin position="116"/>
        <end position="254"/>
    </location>
</feature>
<dbReference type="EC" id="2.3.1.-" evidence="2"/>
<reference evidence="3" key="1">
    <citation type="journal article" date="2019" name="Int. J. Syst. Evol. Microbiol.">
        <title>The Global Catalogue of Microorganisms (GCM) 10K type strain sequencing project: providing services to taxonomists for standard genome sequencing and annotation.</title>
        <authorList>
            <consortium name="The Broad Institute Genomics Platform"/>
            <consortium name="The Broad Institute Genome Sequencing Center for Infectious Disease"/>
            <person name="Wu L."/>
            <person name="Ma J."/>
        </authorList>
    </citation>
    <scope>NUCLEOTIDE SEQUENCE [LARGE SCALE GENOMIC DNA]</scope>
    <source>
        <strain evidence="3">CGMCC 1.15474</strain>
    </source>
</reference>
<keyword evidence="2" id="KW-0012">Acyltransferase</keyword>
<evidence type="ECO:0000313" key="3">
    <source>
        <dbReference type="Proteomes" id="UP001597318"/>
    </source>
</evidence>
<accession>A0ABW5C2S8</accession>
<keyword evidence="3" id="KW-1185">Reference proteome</keyword>
<proteinExistence type="predicted"/>
<dbReference type="RefSeq" id="WP_247345740.1">
    <property type="nucleotide sequence ID" value="NZ_CP095550.1"/>
</dbReference>
<sequence>MIETYIHQLDIAYLSSFSTKIEKSWGYLFYNENQPTYYDANHANLSSYEGNTEEIINEVIDFYQRKNIIPRFYLTHYEKQEAFLTSLKDKGFRFEEFESPVQLWQRNVEIAVDPKVTIEKVTTKNMQAAIEIECQIPELGGSIREKAFKEEFAQECYTHYLLKYDGVPCSTACVFFHEQNARLESVATLKEYRGKGLIGQLIHYIQEEVKKKNVERFWVFPINEQVEKVYQKSGFETIMNIKVGHAFLGGKSVEEIRKGL</sequence>
<dbReference type="Pfam" id="PF00583">
    <property type="entry name" value="Acetyltransf_1"/>
    <property type="match status" value="1"/>
</dbReference>
<evidence type="ECO:0000259" key="1">
    <source>
        <dbReference type="PROSITE" id="PS51186"/>
    </source>
</evidence>
<name>A0ABW5C2S8_9BACI</name>
<dbReference type="PROSITE" id="PS51186">
    <property type="entry name" value="GNAT"/>
    <property type="match status" value="1"/>
</dbReference>
<dbReference type="GO" id="GO:0016746">
    <property type="term" value="F:acyltransferase activity"/>
    <property type="evidence" value="ECO:0007669"/>
    <property type="project" value="UniProtKB-KW"/>
</dbReference>
<gene>
    <name evidence="2" type="ORF">ACFSKK_20025</name>
</gene>
<dbReference type="InterPro" id="IPR000182">
    <property type="entry name" value="GNAT_dom"/>
</dbReference>
<dbReference type="Proteomes" id="UP001597318">
    <property type="component" value="Unassembled WGS sequence"/>
</dbReference>
<dbReference type="InterPro" id="IPR016181">
    <property type="entry name" value="Acyl_CoA_acyltransferase"/>
</dbReference>
<dbReference type="Gene3D" id="3.40.630.30">
    <property type="match status" value="1"/>
</dbReference>
<organism evidence="2 3">
    <name type="scientific">Metabacillus endolithicus</name>
    <dbReference type="NCBI Taxonomy" id="1535204"/>
    <lineage>
        <taxon>Bacteria</taxon>
        <taxon>Bacillati</taxon>
        <taxon>Bacillota</taxon>
        <taxon>Bacilli</taxon>
        <taxon>Bacillales</taxon>
        <taxon>Bacillaceae</taxon>
        <taxon>Metabacillus</taxon>
    </lineage>
</organism>
<protein>
    <submittedName>
        <fullName evidence="2">GNAT family N-acetyltransferase</fullName>
        <ecNumber evidence="2">2.3.1.-</ecNumber>
    </submittedName>
</protein>
<comment type="caution">
    <text evidence="2">The sequence shown here is derived from an EMBL/GenBank/DDBJ whole genome shotgun (WGS) entry which is preliminary data.</text>
</comment>
<keyword evidence="2" id="KW-0808">Transferase</keyword>
<dbReference type="SUPFAM" id="SSF55729">
    <property type="entry name" value="Acyl-CoA N-acyltransferases (Nat)"/>
    <property type="match status" value="1"/>
</dbReference>